<reference evidence="2 3" key="1">
    <citation type="submission" date="2017-11" db="EMBL/GenBank/DDBJ databases">
        <title>Understudied soil microbes with underappreciated capabilities: Untangling the Clostridium saccharolyticum group.</title>
        <authorList>
            <person name="Leschine S."/>
        </authorList>
    </citation>
    <scope>NUCLEOTIDE SEQUENCE [LARGE SCALE GENOMIC DNA]</scope>
    <source>
        <strain evidence="2 3">18A</strain>
    </source>
</reference>
<keyword evidence="1" id="KW-0812">Transmembrane</keyword>
<protein>
    <submittedName>
        <fullName evidence="2">Uncharacterized protein</fullName>
    </submittedName>
</protein>
<dbReference type="Proteomes" id="UP000231092">
    <property type="component" value="Unassembled WGS sequence"/>
</dbReference>
<proteinExistence type="predicted"/>
<keyword evidence="1" id="KW-1133">Transmembrane helix</keyword>
<sequence>MDTNLIFDGFITFINLLLLIVGPILFFLILYFVIKKAVKNAIRESRDSK</sequence>
<keyword evidence="1" id="KW-0472">Membrane</keyword>
<dbReference type="AlphaFoldDB" id="A0A2M8Z2N5"/>
<accession>A0A2M8Z2N5</accession>
<evidence type="ECO:0000313" key="2">
    <source>
        <dbReference type="EMBL" id="PJJ27716.1"/>
    </source>
</evidence>
<evidence type="ECO:0000313" key="3">
    <source>
        <dbReference type="Proteomes" id="UP000231092"/>
    </source>
</evidence>
<comment type="caution">
    <text evidence="2">The sequence shown here is derived from an EMBL/GenBank/DDBJ whole genome shotgun (WGS) entry which is preliminary data.</text>
</comment>
<evidence type="ECO:0000256" key="1">
    <source>
        <dbReference type="SAM" id="Phobius"/>
    </source>
</evidence>
<dbReference type="EMBL" id="PGET01000001">
    <property type="protein sequence ID" value="PJJ27716.1"/>
    <property type="molecule type" value="Genomic_DNA"/>
</dbReference>
<organism evidence="2 3">
    <name type="scientific">[Clostridium] celerecrescens 18A</name>
    <dbReference type="NCBI Taxonomy" id="1286362"/>
    <lineage>
        <taxon>Bacteria</taxon>
        <taxon>Bacillati</taxon>
        <taxon>Bacillota</taxon>
        <taxon>Clostridia</taxon>
        <taxon>Lachnospirales</taxon>
        <taxon>Lachnospiraceae</taxon>
        <taxon>Lacrimispora</taxon>
    </lineage>
</organism>
<gene>
    <name evidence="2" type="ORF">H171_1186</name>
</gene>
<feature type="transmembrane region" description="Helical" evidence="1">
    <location>
        <begin position="12"/>
        <end position="34"/>
    </location>
</feature>
<name>A0A2M8Z2N5_9FIRM</name>